<dbReference type="SUPFAM" id="SSF58104">
    <property type="entry name" value="Methyl-accepting chemotaxis protein (MCP) signaling domain"/>
    <property type="match status" value="1"/>
</dbReference>
<evidence type="ECO:0000256" key="2">
    <source>
        <dbReference type="ARBA" id="ARBA00022475"/>
    </source>
</evidence>
<dbReference type="STRING" id="1314751.GCA_001591425_03135"/>
<sequence>MTKLKKLSFATKSILITTLLLLLVGTVLMVSSIQIQRNVLVAELEKQTEALATRWADEIETTIVQAASQASSYEDPAQQELTSLFDYISSTNPNVAQAYIFSTELVDGNSSKIIAIPSHLIEALKEFNIGAGDIYEHPAVVVQSIKELNETNRITFSPVYEDELGTWVTVLYPISNQSGDSFAFFAIDVDASMVKDGTSEFIFKSLIILIPAIIVIIVVQIIGIRMLFKPLRHLMDGINEMKNGNLNIDLPTRADDLGEMNEAFNEMALQLKTMMNKIGETSNTVLHSSELVKKVSEQSIDTSTVVSENINKMTAGVQSQEKSVMESAGAMGQIASEIEAIANSSQDISLLSKDMERYAHDGLTSIQSVVEQMRTINNTVKESSDVINTLKVRSDEISSILEVITSISAQTNLLALNAAIEAARAGEHGKGFAVVAQEVRKLAEESNQSTSKIEKIIEQIQADTNNAVTSMEKGTLEAEKGSEIANQTGEIFHVMKQFTDQISAQIESVSSATQEISAGTEEVTASVEELTIIAHQNADFTSDIEKSTTEQLLSINELSDAAKELHDLAVELKTTMAKFNATN</sequence>
<evidence type="ECO:0000256" key="6">
    <source>
        <dbReference type="PROSITE-ProRule" id="PRU00284"/>
    </source>
</evidence>
<keyword evidence="4 6" id="KW-0807">Transducer</keyword>
<evidence type="ECO:0000259" key="8">
    <source>
        <dbReference type="PROSITE" id="PS50111"/>
    </source>
</evidence>
<name>A0A223KL53_9BACI</name>
<protein>
    <recommendedName>
        <fullName evidence="12">Methyl-accepting chemotaxis protein</fullName>
    </recommendedName>
</protein>
<feature type="domain" description="HAMP" evidence="9">
    <location>
        <begin position="225"/>
        <end position="276"/>
    </location>
</feature>
<evidence type="ECO:0000256" key="1">
    <source>
        <dbReference type="ARBA" id="ARBA00004236"/>
    </source>
</evidence>
<keyword evidence="11" id="KW-1185">Reference proteome</keyword>
<evidence type="ECO:0008006" key="12">
    <source>
        <dbReference type="Google" id="ProtNLM"/>
    </source>
</evidence>
<dbReference type="PANTHER" id="PTHR32089">
    <property type="entry name" value="METHYL-ACCEPTING CHEMOTAXIS PROTEIN MCPB"/>
    <property type="match status" value="1"/>
</dbReference>
<keyword evidence="7" id="KW-0812">Transmembrane</keyword>
<keyword evidence="2" id="KW-1003">Cell membrane</keyword>
<reference evidence="10 11" key="1">
    <citation type="submission" date="2016-12" db="EMBL/GenBank/DDBJ databases">
        <title>The whole genome sequencing and assembly of Bacillus cohnii DSM 6307T strain.</title>
        <authorList>
            <person name="Lee Y.-J."/>
            <person name="Yi H."/>
            <person name="Bahn Y.-S."/>
            <person name="Kim J.F."/>
            <person name="Lee D.-W."/>
        </authorList>
    </citation>
    <scope>NUCLEOTIDE SEQUENCE [LARGE SCALE GENOMIC DNA]</scope>
    <source>
        <strain evidence="10 11">DSM 6307</strain>
    </source>
</reference>
<dbReference type="Gene3D" id="6.10.340.10">
    <property type="match status" value="1"/>
</dbReference>
<evidence type="ECO:0000256" key="5">
    <source>
        <dbReference type="ARBA" id="ARBA00029447"/>
    </source>
</evidence>
<dbReference type="AlphaFoldDB" id="A0A223KL53"/>
<dbReference type="RefSeq" id="WP_066418159.1">
    <property type="nucleotide sequence ID" value="NZ_CP018866.1"/>
</dbReference>
<evidence type="ECO:0000256" key="7">
    <source>
        <dbReference type="SAM" id="Phobius"/>
    </source>
</evidence>
<evidence type="ECO:0000256" key="4">
    <source>
        <dbReference type="ARBA" id="ARBA00023224"/>
    </source>
</evidence>
<keyword evidence="3 7" id="KW-0472">Membrane</keyword>
<feature type="transmembrane region" description="Helical" evidence="7">
    <location>
        <begin position="201"/>
        <end position="228"/>
    </location>
</feature>
<comment type="subcellular location">
    <subcellularLocation>
        <location evidence="1">Cell membrane</location>
    </subcellularLocation>
</comment>
<dbReference type="SMART" id="SM00283">
    <property type="entry name" value="MA"/>
    <property type="match status" value="1"/>
</dbReference>
<dbReference type="PROSITE" id="PS50885">
    <property type="entry name" value="HAMP"/>
    <property type="match status" value="1"/>
</dbReference>
<dbReference type="GO" id="GO:0005886">
    <property type="term" value="C:plasma membrane"/>
    <property type="evidence" value="ECO:0007669"/>
    <property type="project" value="UniProtKB-SubCell"/>
</dbReference>
<dbReference type="Pfam" id="PF00672">
    <property type="entry name" value="HAMP"/>
    <property type="match status" value="1"/>
</dbReference>
<dbReference type="Gene3D" id="1.10.287.950">
    <property type="entry name" value="Methyl-accepting chemotaxis protein"/>
    <property type="match status" value="1"/>
</dbReference>
<dbReference type="PANTHER" id="PTHR32089:SF112">
    <property type="entry name" value="LYSOZYME-LIKE PROTEIN-RELATED"/>
    <property type="match status" value="1"/>
</dbReference>
<dbReference type="GO" id="GO:0007165">
    <property type="term" value="P:signal transduction"/>
    <property type="evidence" value="ECO:0007669"/>
    <property type="project" value="UniProtKB-KW"/>
</dbReference>
<dbReference type="InterPro" id="IPR003660">
    <property type="entry name" value="HAMP_dom"/>
</dbReference>
<evidence type="ECO:0000313" key="10">
    <source>
        <dbReference type="EMBL" id="AST90220.1"/>
    </source>
</evidence>
<dbReference type="Pfam" id="PF00015">
    <property type="entry name" value="MCPsignal"/>
    <property type="match status" value="1"/>
</dbReference>
<evidence type="ECO:0000256" key="3">
    <source>
        <dbReference type="ARBA" id="ARBA00023136"/>
    </source>
</evidence>
<dbReference type="Proteomes" id="UP000215224">
    <property type="component" value="Chromosome"/>
</dbReference>
<feature type="domain" description="Methyl-accepting transducer" evidence="8">
    <location>
        <begin position="295"/>
        <end position="531"/>
    </location>
</feature>
<evidence type="ECO:0000313" key="11">
    <source>
        <dbReference type="Proteomes" id="UP000215224"/>
    </source>
</evidence>
<dbReference type="SMART" id="SM00304">
    <property type="entry name" value="HAMP"/>
    <property type="match status" value="2"/>
</dbReference>
<dbReference type="KEGG" id="bcoh:BC6307_02435"/>
<comment type="similarity">
    <text evidence="5">Belongs to the methyl-accepting chemotaxis (MCP) protein family.</text>
</comment>
<evidence type="ECO:0000259" key="9">
    <source>
        <dbReference type="PROSITE" id="PS50885"/>
    </source>
</evidence>
<dbReference type="CDD" id="cd06225">
    <property type="entry name" value="HAMP"/>
    <property type="match status" value="1"/>
</dbReference>
<organism evidence="10 11">
    <name type="scientific">Sutcliffiella cohnii</name>
    <dbReference type="NCBI Taxonomy" id="33932"/>
    <lineage>
        <taxon>Bacteria</taxon>
        <taxon>Bacillati</taxon>
        <taxon>Bacillota</taxon>
        <taxon>Bacilli</taxon>
        <taxon>Bacillales</taxon>
        <taxon>Bacillaceae</taxon>
        <taxon>Sutcliffiella</taxon>
    </lineage>
</organism>
<keyword evidence="7" id="KW-1133">Transmembrane helix</keyword>
<gene>
    <name evidence="10" type="ORF">BC6307_02435</name>
</gene>
<dbReference type="PROSITE" id="PS50111">
    <property type="entry name" value="CHEMOTAXIS_TRANSDUC_2"/>
    <property type="match status" value="1"/>
</dbReference>
<dbReference type="CDD" id="cd11386">
    <property type="entry name" value="MCP_signal"/>
    <property type="match status" value="1"/>
</dbReference>
<dbReference type="EMBL" id="CP018866">
    <property type="protein sequence ID" value="AST90220.1"/>
    <property type="molecule type" value="Genomic_DNA"/>
</dbReference>
<dbReference type="InterPro" id="IPR004089">
    <property type="entry name" value="MCPsignal_dom"/>
</dbReference>
<accession>A0A223KL53</accession>
<proteinExistence type="inferred from homology"/>